<evidence type="ECO:0000313" key="2">
    <source>
        <dbReference type="Proteomes" id="UP000504606"/>
    </source>
</evidence>
<proteinExistence type="predicted"/>
<feature type="compositionally biased region" description="Basic and acidic residues" evidence="1">
    <location>
        <begin position="117"/>
        <end position="132"/>
    </location>
</feature>
<dbReference type="OrthoDB" id="6153983at2759"/>
<organism evidence="2 3">
    <name type="scientific">Frankliniella occidentalis</name>
    <name type="common">Western flower thrips</name>
    <name type="synonym">Euthrips occidentalis</name>
    <dbReference type="NCBI Taxonomy" id="133901"/>
    <lineage>
        <taxon>Eukaryota</taxon>
        <taxon>Metazoa</taxon>
        <taxon>Ecdysozoa</taxon>
        <taxon>Arthropoda</taxon>
        <taxon>Hexapoda</taxon>
        <taxon>Insecta</taxon>
        <taxon>Pterygota</taxon>
        <taxon>Neoptera</taxon>
        <taxon>Paraneoptera</taxon>
        <taxon>Thysanoptera</taxon>
        <taxon>Terebrantia</taxon>
        <taxon>Thripoidea</taxon>
        <taxon>Thripidae</taxon>
        <taxon>Frankliniella</taxon>
    </lineage>
</organism>
<feature type="compositionally biased region" description="Low complexity" evidence="1">
    <location>
        <begin position="224"/>
        <end position="236"/>
    </location>
</feature>
<evidence type="ECO:0000256" key="1">
    <source>
        <dbReference type="SAM" id="MobiDB-lite"/>
    </source>
</evidence>
<sequence length="311" mass="34031">MICCDSCDSWYHGQCVGQFKNRKKQMWNGPCCCNRWMGLWVKQSKRSAPSLKDPPSACSPSIKDAVAKSTSPFKVSSLNAEKGAVTRAPATFHLDPPLPLNFTQLKCTSNESAIEDDSTHDSTKRTPIKDIDSSPSAIPIRMSPAGMVPIEADTVVKSTTKVSYQTVEKGVTRALAINSDSPPSNFIQLNCTSNESALSEDTRDSIKRMLFVDKVHSQPKSTNKRSLSLKSSPHLSKTAKNDHNSEKPSPNLTTSLLNVSSMSSRKGMPSNVNPGRKQQLLTLSPKRSRKSENCGSLDFDKPYAPGLNRTL</sequence>
<dbReference type="AlphaFoldDB" id="A0A9C6XTJ2"/>
<feature type="non-terminal residue" evidence="3">
    <location>
        <position position="311"/>
    </location>
</feature>
<reference evidence="3" key="1">
    <citation type="submission" date="2025-08" db="UniProtKB">
        <authorList>
            <consortium name="RefSeq"/>
        </authorList>
    </citation>
    <scope>IDENTIFICATION</scope>
</reference>
<protein>
    <submittedName>
        <fullName evidence="3">Uncharacterized protein LOC113214439</fullName>
    </submittedName>
</protein>
<keyword evidence="2" id="KW-1185">Reference proteome</keyword>
<dbReference type="InterPro" id="IPR013083">
    <property type="entry name" value="Znf_RING/FYVE/PHD"/>
</dbReference>
<dbReference type="KEGG" id="foc:113214439"/>
<dbReference type="Proteomes" id="UP000504606">
    <property type="component" value="Unplaced"/>
</dbReference>
<feature type="region of interest" description="Disordered" evidence="1">
    <location>
        <begin position="213"/>
        <end position="311"/>
    </location>
</feature>
<dbReference type="GeneID" id="113214439"/>
<dbReference type="Gene3D" id="3.30.40.10">
    <property type="entry name" value="Zinc/RING finger domain, C3HC4 (zinc finger)"/>
    <property type="match status" value="1"/>
</dbReference>
<accession>A0A9C6XTJ2</accession>
<feature type="region of interest" description="Disordered" evidence="1">
    <location>
        <begin position="112"/>
        <end position="141"/>
    </location>
</feature>
<name>A0A9C6XTJ2_FRAOC</name>
<gene>
    <name evidence="3" type="primary">LOC113214439</name>
</gene>
<feature type="compositionally biased region" description="Polar residues" evidence="1">
    <location>
        <begin position="247"/>
        <end position="264"/>
    </location>
</feature>
<evidence type="ECO:0000313" key="3">
    <source>
        <dbReference type="RefSeq" id="XP_052130558.1"/>
    </source>
</evidence>
<dbReference type="RefSeq" id="XP_052130558.1">
    <property type="nucleotide sequence ID" value="XM_052274598.1"/>
</dbReference>